<accession>A0A7R9IWD3</accession>
<protein>
    <submittedName>
        <fullName evidence="2">(California timema) hypothetical protein</fullName>
    </submittedName>
</protein>
<evidence type="ECO:0000313" key="2">
    <source>
        <dbReference type="EMBL" id="CAD7568221.1"/>
    </source>
</evidence>
<dbReference type="AlphaFoldDB" id="A0A7R9IWD3"/>
<evidence type="ECO:0000259" key="1">
    <source>
        <dbReference type="Pfam" id="PF16507"/>
    </source>
</evidence>
<dbReference type="EMBL" id="OE179263">
    <property type="protein sequence ID" value="CAD7568221.1"/>
    <property type="molecule type" value="Genomic_DNA"/>
</dbReference>
<dbReference type="InterPro" id="IPR032430">
    <property type="entry name" value="Blm10_mid"/>
</dbReference>
<name>A0A7R9IWD3_TIMCA</name>
<dbReference type="PANTHER" id="PTHR32170:SF3">
    <property type="entry name" value="PROTEASOME ACTIVATOR COMPLEX SUBUNIT 4"/>
    <property type="match status" value="1"/>
</dbReference>
<feature type="domain" description="Proteasome activator Blm10 middle HEAT repeats region" evidence="1">
    <location>
        <begin position="303"/>
        <end position="411"/>
    </location>
</feature>
<organism evidence="2">
    <name type="scientific">Timema californicum</name>
    <name type="common">California timema</name>
    <name type="synonym">Walking stick</name>
    <dbReference type="NCBI Taxonomy" id="61474"/>
    <lineage>
        <taxon>Eukaryota</taxon>
        <taxon>Metazoa</taxon>
        <taxon>Ecdysozoa</taxon>
        <taxon>Arthropoda</taxon>
        <taxon>Hexapoda</taxon>
        <taxon>Insecta</taxon>
        <taxon>Pterygota</taxon>
        <taxon>Neoptera</taxon>
        <taxon>Polyneoptera</taxon>
        <taxon>Phasmatodea</taxon>
        <taxon>Timematodea</taxon>
        <taxon>Timematoidea</taxon>
        <taxon>Timematidae</taxon>
        <taxon>Timema</taxon>
    </lineage>
</organism>
<dbReference type="GO" id="GO:0005634">
    <property type="term" value="C:nucleus"/>
    <property type="evidence" value="ECO:0007669"/>
    <property type="project" value="TreeGrafter"/>
</dbReference>
<dbReference type="GO" id="GO:0070628">
    <property type="term" value="F:proteasome binding"/>
    <property type="evidence" value="ECO:0007669"/>
    <property type="project" value="InterPro"/>
</dbReference>
<dbReference type="GO" id="GO:0005829">
    <property type="term" value="C:cytosol"/>
    <property type="evidence" value="ECO:0007669"/>
    <property type="project" value="TreeGrafter"/>
</dbReference>
<dbReference type="GO" id="GO:0010499">
    <property type="term" value="P:proteasomal ubiquitin-independent protein catabolic process"/>
    <property type="evidence" value="ECO:0007669"/>
    <property type="project" value="TreeGrafter"/>
</dbReference>
<dbReference type="Pfam" id="PF16507">
    <property type="entry name" value="HEAT_PSME4_mid"/>
    <property type="match status" value="1"/>
</dbReference>
<sequence>MSTVKSRCYVKSSVYLRVTVHSSPVYIYPRIRHSCVSKPCSLNLCEFFMPVRYFGTHLCLDKFGVRRPCLMYLKYYGLKFSKEDHIALIYLLYELVTIPNLEPYLVNKFGLLFIMLLKKRDLIPPKDLVLPWKPLFDLCERIMGSSTGSIGMYKYFSYFPEAATQEMLDLWRPMLCPFNSNTMLATMETLECFLPLSLPPEKAHLGYQLWFHEFMDLWGACHNAPIWEGEMMWLMARLANRNIGYIDWEPYIPLMFTRFLRSLSLPVVYKQTHATKHHKLNSGAMAEWIVAVLGGGSSAQKYLNKFMKILESYFHPANFGHWLLKLKDFLRKLPYCFVLRINFERYKKTWETQVPDSHKLTEDDITSFVESVKPVAMQAMFSKLGATDVIHALQHLATLRPSLIIPQVIER</sequence>
<reference evidence="2" key="1">
    <citation type="submission" date="2020-11" db="EMBL/GenBank/DDBJ databases">
        <authorList>
            <person name="Tran Van P."/>
        </authorList>
    </citation>
    <scope>NUCLEOTIDE SEQUENCE</scope>
</reference>
<dbReference type="InterPro" id="IPR035309">
    <property type="entry name" value="PSME4"/>
</dbReference>
<dbReference type="PANTHER" id="PTHR32170">
    <property type="entry name" value="PROTEASOME ACTIVATOR COMPLEX SUBUNIT 4"/>
    <property type="match status" value="1"/>
</dbReference>
<dbReference type="GO" id="GO:0016504">
    <property type="term" value="F:peptidase activator activity"/>
    <property type="evidence" value="ECO:0007669"/>
    <property type="project" value="InterPro"/>
</dbReference>
<proteinExistence type="predicted"/>
<gene>
    <name evidence="2" type="ORF">TCMB3V08_LOCUS990</name>
</gene>